<gene>
    <name evidence="3" type="ORF">S06H3_45474</name>
</gene>
<evidence type="ECO:0000259" key="2">
    <source>
        <dbReference type="Pfam" id="PF00205"/>
    </source>
</evidence>
<dbReference type="InterPro" id="IPR029035">
    <property type="entry name" value="DHS-like_NAD/FAD-binding_dom"/>
</dbReference>
<dbReference type="PANTHER" id="PTHR18968:SF13">
    <property type="entry name" value="ACETOLACTATE SYNTHASE CATALYTIC SUBUNIT, MITOCHONDRIAL"/>
    <property type="match status" value="1"/>
</dbReference>
<dbReference type="AlphaFoldDB" id="X1MQP8"/>
<sequence>AFSIAMNGQPGPVFIEIPYDVGGNVTHGLEMDVALPEYVPAKKIRIAGEPTLINEAVDLILKAERAVVIAGNGAVLSAASEELRECIELSGIPFLTTPGGRGILSENHPLALGLGGLYRTKVEKKVYSDADLVIAIGTRNESFQTHRWKDFPEGAKLIQIDISPFEIGRNWIPDIGIVGDARTVLRQLIDAIKEKGERGRNFQEMPRVKELVKAKKEFEIEVETECMIEATPIPAKRIVHELNKTFGDNTILVNENGSQ</sequence>
<proteinExistence type="inferred from homology"/>
<dbReference type="InterPro" id="IPR012000">
    <property type="entry name" value="Thiamin_PyroP_enz_cen_dom"/>
</dbReference>
<dbReference type="EMBL" id="BARV01028398">
    <property type="protein sequence ID" value="GAI33643.1"/>
    <property type="molecule type" value="Genomic_DNA"/>
</dbReference>
<protein>
    <recommendedName>
        <fullName evidence="2">Thiamine pyrophosphate enzyme central domain-containing protein</fullName>
    </recommendedName>
</protein>
<organism evidence="3">
    <name type="scientific">marine sediment metagenome</name>
    <dbReference type="NCBI Taxonomy" id="412755"/>
    <lineage>
        <taxon>unclassified sequences</taxon>
        <taxon>metagenomes</taxon>
        <taxon>ecological metagenomes</taxon>
    </lineage>
</organism>
<dbReference type="GO" id="GO:0003984">
    <property type="term" value="F:acetolactate synthase activity"/>
    <property type="evidence" value="ECO:0007669"/>
    <property type="project" value="TreeGrafter"/>
</dbReference>
<reference evidence="3" key="1">
    <citation type="journal article" date="2014" name="Front. Microbiol.">
        <title>High frequency of phylogenetically diverse reductive dehalogenase-homologous genes in deep subseafloor sedimentary metagenomes.</title>
        <authorList>
            <person name="Kawai M."/>
            <person name="Futagami T."/>
            <person name="Toyoda A."/>
            <person name="Takaki Y."/>
            <person name="Nishi S."/>
            <person name="Hori S."/>
            <person name="Arai W."/>
            <person name="Tsubouchi T."/>
            <person name="Morono Y."/>
            <person name="Uchiyama I."/>
            <person name="Ito T."/>
            <person name="Fujiyama A."/>
            <person name="Inagaki F."/>
            <person name="Takami H."/>
        </authorList>
    </citation>
    <scope>NUCLEOTIDE SEQUENCE</scope>
    <source>
        <strain evidence="3">Expedition CK06-06</strain>
    </source>
</reference>
<name>X1MQP8_9ZZZZ</name>
<dbReference type="Pfam" id="PF00205">
    <property type="entry name" value="TPP_enzyme_M"/>
    <property type="match status" value="1"/>
</dbReference>
<dbReference type="GO" id="GO:0009097">
    <property type="term" value="P:isoleucine biosynthetic process"/>
    <property type="evidence" value="ECO:0007669"/>
    <property type="project" value="TreeGrafter"/>
</dbReference>
<dbReference type="GO" id="GO:0050660">
    <property type="term" value="F:flavin adenine dinucleotide binding"/>
    <property type="evidence" value="ECO:0007669"/>
    <property type="project" value="TreeGrafter"/>
</dbReference>
<comment type="caution">
    <text evidence="3">The sequence shown here is derived from an EMBL/GenBank/DDBJ whole genome shotgun (WGS) entry which is preliminary data.</text>
</comment>
<dbReference type="GO" id="GO:0005948">
    <property type="term" value="C:acetolactate synthase complex"/>
    <property type="evidence" value="ECO:0007669"/>
    <property type="project" value="TreeGrafter"/>
</dbReference>
<dbReference type="SUPFAM" id="SSF52467">
    <property type="entry name" value="DHS-like NAD/FAD-binding domain"/>
    <property type="match status" value="1"/>
</dbReference>
<dbReference type="Gene3D" id="3.40.50.1220">
    <property type="entry name" value="TPP-binding domain"/>
    <property type="match status" value="1"/>
</dbReference>
<dbReference type="PANTHER" id="PTHR18968">
    <property type="entry name" value="THIAMINE PYROPHOSPHATE ENZYMES"/>
    <property type="match status" value="1"/>
</dbReference>
<dbReference type="GO" id="GO:0009099">
    <property type="term" value="P:L-valine biosynthetic process"/>
    <property type="evidence" value="ECO:0007669"/>
    <property type="project" value="TreeGrafter"/>
</dbReference>
<evidence type="ECO:0000313" key="3">
    <source>
        <dbReference type="EMBL" id="GAI33643.1"/>
    </source>
</evidence>
<comment type="similarity">
    <text evidence="1">Belongs to the TPP enzyme family.</text>
</comment>
<evidence type="ECO:0000256" key="1">
    <source>
        <dbReference type="ARBA" id="ARBA00007812"/>
    </source>
</evidence>
<feature type="non-terminal residue" evidence="3">
    <location>
        <position position="1"/>
    </location>
</feature>
<dbReference type="GO" id="GO:0000287">
    <property type="term" value="F:magnesium ion binding"/>
    <property type="evidence" value="ECO:0007669"/>
    <property type="project" value="InterPro"/>
</dbReference>
<accession>X1MQP8</accession>
<feature type="non-terminal residue" evidence="3">
    <location>
        <position position="259"/>
    </location>
</feature>
<dbReference type="InterPro" id="IPR045229">
    <property type="entry name" value="TPP_enz"/>
</dbReference>
<dbReference type="GO" id="GO:0030976">
    <property type="term" value="F:thiamine pyrophosphate binding"/>
    <property type="evidence" value="ECO:0007669"/>
    <property type="project" value="InterPro"/>
</dbReference>
<feature type="domain" description="Thiamine pyrophosphate enzyme central" evidence="2">
    <location>
        <begin position="53"/>
        <end position="188"/>
    </location>
</feature>